<feature type="domain" description="Alpha-D-phosphohexomutase alpha/beta/alpha" evidence="9">
    <location>
        <begin position="6"/>
        <end position="135"/>
    </location>
</feature>
<evidence type="ECO:0000259" key="10">
    <source>
        <dbReference type="Pfam" id="PF02879"/>
    </source>
</evidence>
<name>A0A2M7BBN2_9BACT</name>
<evidence type="ECO:0000259" key="11">
    <source>
        <dbReference type="Pfam" id="PF02880"/>
    </source>
</evidence>
<evidence type="ECO:0000256" key="2">
    <source>
        <dbReference type="ARBA" id="ARBA00010231"/>
    </source>
</evidence>
<dbReference type="PANTHER" id="PTHR43771:SF2">
    <property type="entry name" value="PHOSPHOMANNOMUTASE_PHOSPHOGLUCOMUTASE"/>
    <property type="match status" value="1"/>
</dbReference>
<reference evidence="13" key="1">
    <citation type="submission" date="2017-09" db="EMBL/GenBank/DDBJ databases">
        <title>Depth-based differentiation of microbial function through sediment-hosted aquifers and enrichment of novel symbionts in the deep terrestrial subsurface.</title>
        <authorList>
            <person name="Probst A.J."/>
            <person name="Ladd B."/>
            <person name="Jarett J.K."/>
            <person name="Geller-Mcgrath D.E."/>
            <person name="Sieber C.M.K."/>
            <person name="Emerson J.B."/>
            <person name="Anantharaman K."/>
            <person name="Thomas B.C."/>
            <person name="Malmstrom R."/>
            <person name="Stieglmeier M."/>
            <person name="Klingl A."/>
            <person name="Woyke T."/>
            <person name="Ryan C.M."/>
            <person name="Banfield J.F."/>
        </authorList>
    </citation>
    <scope>NUCLEOTIDE SEQUENCE [LARGE SCALE GENOMIC DNA]</scope>
</reference>
<organism evidence="12 13">
    <name type="scientific">Candidatus Shapirobacteria bacterium CG03_land_8_20_14_0_80_39_12</name>
    <dbReference type="NCBI Taxonomy" id="1974879"/>
    <lineage>
        <taxon>Bacteria</taxon>
        <taxon>Candidatus Shapironibacteriota</taxon>
    </lineage>
</organism>
<dbReference type="PANTHER" id="PTHR43771">
    <property type="entry name" value="PHOSPHOMANNOMUTASE"/>
    <property type="match status" value="1"/>
</dbReference>
<dbReference type="Pfam" id="PF02878">
    <property type="entry name" value="PGM_PMM_I"/>
    <property type="match status" value="1"/>
</dbReference>
<dbReference type="InterPro" id="IPR036900">
    <property type="entry name" value="A-D-PHexomutase_C_sf"/>
</dbReference>
<evidence type="ECO:0000313" key="13">
    <source>
        <dbReference type="Proteomes" id="UP000229631"/>
    </source>
</evidence>
<dbReference type="InterPro" id="IPR016066">
    <property type="entry name" value="A-D-PHexomutase_CS"/>
</dbReference>
<evidence type="ECO:0000256" key="7">
    <source>
        <dbReference type="RuleBase" id="RU004326"/>
    </source>
</evidence>
<dbReference type="GO" id="GO:0000287">
    <property type="term" value="F:magnesium ion binding"/>
    <property type="evidence" value="ECO:0007669"/>
    <property type="project" value="InterPro"/>
</dbReference>
<dbReference type="InterPro" id="IPR005841">
    <property type="entry name" value="Alpha-D-phosphohexomutase_SF"/>
</dbReference>
<feature type="domain" description="Alpha-D-phosphohexomutase alpha/beta/alpha" evidence="11">
    <location>
        <begin position="254"/>
        <end position="362"/>
    </location>
</feature>
<dbReference type="InterPro" id="IPR005844">
    <property type="entry name" value="A-D-PHexomutase_a/b/a-I"/>
</dbReference>
<dbReference type="SUPFAM" id="SSF55957">
    <property type="entry name" value="Phosphoglucomutase, C-terminal domain"/>
    <property type="match status" value="1"/>
</dbReference>
<proteinExistence type="inferred from homology"/>
<dbReference type="InterPro" id="IPR005845">
    <property type="entry name" value="A-D-PHexomutase_a/b/a-II"/>
</dbReference>
<evidence type="ECO:0000313" key="12">
    <source>
        <dbReference type="EMBL" id="PIV00526.1"/>
    </source>
</evidence>
<dbReference type="PRINTS" id="PR00509">
    <property type="entry name" value="PGMPMM"/>
</dbReference>
<dbReference type="Pfam" id="PF02880">
    <property type="entry name" value="PGM_PMM_III"/>
    <property type="match status" value="1"/>
</dbReference>
<dbReference type="InterPro" id="IPR005843">
    <property type="entry name" value="A-D-PHexomutase_C"/>
</dbReference>
<evidence type="ECO:0000256" key="1">
    <source>
        <dbReference type="ARBA" id="ARBA00001946"/>
    </source>
</evidence>
<dbReference type="Pfam" id="PF00408">
    <property type="entry name" value="PGM_PMM_IV"/>
    <property type="match status" value="1"/>
</dbReference>
<dbReference type="EMBL" id="PEVC01000051">
    <property type="protein sequence ID" value="PIV00526.1"/>
    <property type="molecule type" value="Genomic_DNA"/>
</dbReference>
<evidence type="ECO:0000256" key="6">
    <source>
        <dbReference type="ARBA" id="ARBA00023235"/>
    </source>
</evidence>
<feature type="domain" description="Alpha-D-phosphohexomutase alpha/beta/alpha" evidence="10">
    <location>
        <begin position="153"/>
        <end position="249"/>
    </location>
</feature>
<comment type="similarity">
    <text evidence="2 7">Belongs to the phosphohexose mutase family.</text>
</comment>
<dbReference type="GO" id="GO:0016868">
    <property type="term" value="F:intramolecular phosphotransferase activity"/>
    <property type="evidence" value="ECO:0007669"/>
    <property type="project" value="InterPro"/>
</dbReference>
<protein>
    <submittedName>
        <fullName evidence="12">Phosphomannomutase</fullName>
    </submittedName>
</protein>
<dbReference type="AlphaFoldDB" id="A0A2M7BBN2"/>
<keyword evidence="4 7" id="KW-0479">Metal-binding</keyword>
<sequence>MFVNPQIFREYDIRGIFNEDLTSEIAKKIGLSAGTYFQQNRVKTVVVGHDNRLSWPDIFEPLVMGLQESGCRVIDLGYCLSPFVYFSWYDLDANASIMVTASHNPAKFNGFKMSLNKTVIHGNETQKIKDIFLNDQYLNGKGERTKYDIFPHYLKKIKADIHLDRPLKAVVDCGNGTAGMFAPKILKELGVEVIPIFCQSDGSFPHHDPYPQKKELYQKLSQDIVKNKADIGLAYDGDGDRLGVYDEKGNFLENDRLAMVFAKEVLKANPGRKMVMNITTSLSVLEYIKSCGGEPMLWRTGFPNISEKMKETDAILGGEISGHFFFRDRYLGYDDAIYASLRLLEIISKIKDYFSQMIASLPRYFETREIRIEVPSTLDKFTIMKNIAGELKKEFSPETILDLDGVRFSFPEGWGLIRASNTESVISVRAEAKNEKRLAEIKSIIEDKLRKNKLNIIWGD</sequence>
<gene>
    <name evidence="12" type="ORF">COS54_02935</name>
</gene>
<dbReference type="InterPro" id="IPR005846">
    <property type="entry name" value="A-D-PHexomutase_a/b/a-III"/>
</dbReference>
<evidence type="ECO:0000256" key="3">
    <source>
        <dbReference type="ARBA" id="ARBA00022553"/>
    </source>
</evidence>
<dbReference type="InterPro" id="IPR016055">
    <property type="entry name" value="A-D-PHexomutase_a/b/a-I/II/III"/>
</dbReference>
<dbReference type="SUPFAM" id="SSF53738">
    <property type="entry name" value="Phosphoglucomutase, first 3 domains"/>
    <property type="match status" value="3"/>
</dbReference>
<keyword evidence="5 7" id="KW-0460">Magnesium</keyword>
<keyword evidence="3" id="KW-0597">Phosphoprotein</keyword>
<dbReference type="PROSITE" id="PS00710">
    <property type="entry name" value="PGM_PMM"/>
    <property type="match status" value="1"/>
</dbReference>
<evidence type="ECO:0000256" key="4">
    <source>
        <dbReference type="ARBA" id="ARBA00022723"/>
    </source>
</evidence>
<dbReference type="Gene3D" id="3.30.310.50">
    <property type="entry name" value="Alpha-D-phosphohexomutase, C-terminal domain"/>
    <property type="match status" value="1"/>
</dbReference>
<comment type="cofactor">
    <cofactor evidence="1">
        <name>Mg(2+)</name>
        <dbReference type="ChEBI" id="CHEBI:18420"/>
    </cofactor>
</comment>
<evidence type="ECO:0000259" key="8">
    <source>
        <dbReference type="Pfam" id="PF00408"/>
    </source>
</evidence>
<feature type="domain" description="Alpha-D-phosphohexomutase C-terminal" evidence="8">
    <location>
        <begin position="370"/>
        <end position="446"/>
    </location>
</feature>
<dbReference type="GO" id="GO:0005975">
    <property type="term" value="P:carbohydrate metabolic process"/>
    <property type="evidence" value="ECO:0007669"/>
    <property type="project" value="InterPro"/>
</dbReference>
<evidence type="ECO:0000256" key="5">
    <source>
        <dbReference type="ARBA" id="ARBA00022842"/>
    </source>
</evidence>
<dbReference type="Gene3D" id="3.40.120.10">
    <property type="entry name" value="Alpha-D-Glucose-1,6-Bisphosphate, subunit A, domain 3"/>
    <property type="match status" value="3"/>
</dbReference>
<comment type="caution">
    <text evidence="12">The sequence shown here is derived from an EMBL/GenBank/DDBJ whole genome shotgun (WGS) entry which is preliminary data.</text>
</comment>
<dbReference type="CDD" id="cd03089">
    <property type="entry name" value="PMM_PGM"/>
    <property type="match status" value="1"/>
</dbReference>
<keyword evidence="6" id="KW-0413">Isomerase</keyword>
<dbReference type="Proteomes" id="UP000229631">
    <property type="component" value="Unassembled WGS sequence"/>
</dbReference>
<accession>A0A2M7BBN2</accession>
<evidence type="ECO:0000259" key="9">
    <source>
        <dbReference type="Pfam" id="PF02878"/>
    </source>
</evidence>
<dbReference type="Pfam" id="PF02879">
    <property type="entry name" value="PGM_PMM_II"/>
    <property type="match status" value="1"/>
</dbReference>